<dbReference type="EMBL" id="MN079117">
    <property type="protein sequence ID" value="QEA05925.1"/>
    <property type="molecule type" value="Genomic_DNA"/>
</dbReference>
<dbReference type="GO" id="GO:0055085">
    <property type="term" value="P:transmembrane transport"/>
    <property type="evidence" value="ECO:0007669"/>
    <property type="project" value="InterPro"/>
</dbReference>
<evidence type="ECO:0000256" key="7">
    <source>
        <dbReference type="SAM" id="Phobius"/>
    </source>
</evidence>
<dbReference type="AlphaFoldDB" id="A0A5B8RGE4"/>
<organism evidence="9">
    <name type="scientific">uncultured organism</name>
    <dbReference type="NCBI Taxonomy" id="155900"/>
    <lineage>
        <taxon>unclassified sequences</taxon>
        <taxon>environmental samples</taxon>
    </lineage>
</organism>
<evidence type="ECO:0000256" key="5">
    <source>
        <dbReference type="ARBA" id="ARBA00022989"/>
    </source>
</evidence>
<evidence type="ECO:0000259" key="8">
    <source>
        <dbReference type="PROSITE" id="PS50928"/>
    </source>
</evidence>
<dbReference type="PROSITE" id="PS50928">
    <property type="entry name" value="ABC_TM1"/>
    <property type="match status" value="1"/>
</dbReference>
<gene>
    <name evidence="9" type="primary">gsiD</name>
    <name evidence="9" type="ORF">KBTEX_02254</name>
</gene>
<feature type="transmembrane region" description="Helical" evidence="7">
    <location>
        <begin position="242"/>
        <end position="264"/>
    </location>
</feature>
<keyword evidence="2" id="KW-0813">Transport</keyword>
<dbReference type="PANTHER" id="PTHR43386">
    <property type="entry name" value="OLIGOPEPTIDE TRANSPORT SYSTEM PERMEASE PROTEIN APPC"/>
    <property type="match status" value="1"/>
</dbReference>
<evidence type="ECO:0000256" key="1">
    <source>
        <dbReference type="ARBA" id="ARBA00004651"/>
    </source>
</evidence>
<feature type="transmembrane region" description="Helical" evidence="7">
    <location>
        <begin position="114"/>
        <end position="134"/>
    </location>
</feature>
<evidence type="ECO:0000256" key="2">
    <source>
        <dbReference type="ARBA" id="ARBA00022448"/>
    </source>
</evidence>
<comment type="subcellular location">
    <subcellularLocation>
        <location evidence="1">Cell membrane</location>
        <topology evidence="1">Multi-pass membrane protein</topology>
    </subcellularLocation>
</comment>
<dbReference type="CDD" id="cd06261">
    <property type="entry name" value="TM_PBP2"/>
    <property type="match status" value="1"/>
</dbReference>
<dbReference type="PANTHER" id="PTHR43386:SF25">
    <property type="entry name" value="PEPTIDE ABC TRANSPORTER PERMEASE PROTEIN"/>
    <property type="match status" value="1"/>
</dbReference>
<proteinExistence type="predicted"/>
<feature type="transmembrane region" description="Helical" evidence="7">
    <location>
        <begin position="204"/>
        <end position="222"/>
    </location>
</feature>
<evidence type="ECO:0000256" key="3">
    <source>
        <dbReference type="ARBA" id="ARBA00022475"/>
    </source>
</evidence>
<name>A0A5B8RGE4_9ZZZZ</name>
<dbReference type="InterPro" id="IPR000515">
    <property type="entry name" value="MetI-like"/>
</dbReference>
<keyword evidence="5 7" id="KW-1133">Transmembrane helix</keyword>
<keyword evidence="3" id="KW-1003">Cell membrane</keyword>
<feature type="transmembrane region" description="Helical" evidence="7">
    <location>
        <begin position="77"/>
        <end position="102"/>
    </location>
</feature>
<evidence type="ECO:0000256" key="6">
    <source>
        <dbReference type="ARBA" id="ARBA00023136"/>
    </source>
</evidence>
<evidence type="ECO:0000256" key="4">
    <source>
        <dbReference type="ARBA" id="ARBA00022692"/>
    </source>
</evidence>
<keyword evidence="6 7" id="KW-0472">Membrane</keyword>
<dbReference type="InterPro" id="IPR035906">
    <property type="entry name" value="MetI-like_sf"/>
</dbReference>
<reference evidence="9" key="1">
    <citation type="submission" date="2019-06" db="EMBL/GenBank/DDBJ databases">
        <authorList>
            <person name="Murdoch R.W."/>
            <person name="Fathepure B."/>
        </authorList>
    </citation>
    <scope>NUCLEOTIDE SEQUENCE</scope>
</reference>
<dbReference type="GO" id="GO:0005886">
    <property type="term" value="C:plasma membrane"/>
    <property type="evidence" value="ECO:0007669"/>
    <property type="project" value="UniProtKB-SubCell"/>
</dbReference>
<dbReference type="Pfam" id="PF00528">
    <property type="entry name" value="BPD_transp_1"/>
    <property type="match status" value="1"/>
</dbReference>
<feature type="transmembrane region" description="Helical" evidence="7">
    <location>
        <begin position="140"/>
        <end position="157"/>
    </location>
</feature>
<protein>
    <submittedName>
        <fullName evidence="9">Glutathione transport system permease protein GsiD</fullName>
    </submittedName>
</protein>
<dbReference type="Gene3D" id="1.10.3720.10">
    <property type="entry name" value="MetI-like"/>
    <property type="match status" value="1"/>
</dbReference>
<dbReference type="InterPro" id="IPR050366">
    <property type="entry name" value="BP-dependent_transpt_permease"/>
</dbReference>
<keyword evidence="4 7" id="KW-0812">Transmembrane</keyword>
<dbReference type="SUPFAM" id="SSF161098">
    <property type="entry name" value="MetI-like"/>
    <property type="match status" value="1"/>
</dbReference>
<feature type="domain" description="ABC transmembrane type-1" evidence="8">
    <location>
        <begin position="75"/>
        <end position="264"/>
    </location>
</feature>
<sequence length="273" mass="28828">MPWRVLEPLRRSPALAVGLAMVAAWLVTAAAAPWLAPSGPTVSDYGALSQAPSAAHWFGTDEYGRDVLSRVLFGGRYVLLIAPAATLIGLVLGAAIGMSAAYFGRWVDEVIMRLLDAVMAFPIVILALLALTMLGGSTGNVVLVIGLVFAPLIARTARAAALVEVRREYVQAARIRREGPLYVLAVEVLPNIRGPLVVEGTIRLGYAVFTSATLGFLGLGVQPPAPDWGLMVAENRALLTSAPWTVLFPAGAIAFVVVGFSLMADGLRDLEGR</sequence>
<evidence type="ECO:0000313" key="9">
    <source>
        <dbReference type="EMBL" id="QEA05925.1"/>
    </source>
</evidence>
<accession>A0A5B8RGE4</accession>